<dbReference type="KEGG" id="eiv:EIN_273240"/>
<dbReference type="OMA" id="TELEHCK"/>
<dbReference type="Proteomes" id="UP000014680">
    <property type="component" value="Unassembled WGS sequence"/>
</dbReference>
<proteinExistence type="predicted"/>
<dbReference type="RefSeq" id="XP_004254578.1">
    <property type="nucleotide sequence ID" value="XM_004254530.1"/>
</dbReference>
<evidence type="ECO:0000256" key="1">
    <source>
        <dbReference type="SAM" id="Coils"/>
    </source>
</evidence>
<dbReference type="EMBL" id="KB206783">
    <property type="protein sequence ID" value="ELP87807.1"/>
    <property type="molecule type" value="Genomic_DNA"/>
</dbReference>
<accession>A0A0A1U1C3</accession>
<dbReference type="VEuPathDB" id="AmoebaDB:EIN_273240"/>
<feature type="coiled-coil region" evidence="1">
    <location>
        <begin position="143"/>
        <end position="188"/>
    </location>
</feature>
<organism evidence="2 3">
    <name type="scientific">Entamoeba invadens IP1</name>
    <dbReference type="NCBI Taxonomy" id="370355"/>
    <lineage>
        <taxon>Eukaryota</taxon>
        <taxon>Amoebozoa</taxon>
        <taxon>Evosea</taxon>
        <taxon>Archamoebae</taxon>
        <taxon>Mastigamoebida</taxon>
        <taxon>Entamoebidae</taxon>
        <taxon>Entamoeba</taxon>
    </lineage>
</organism>
<keyword evidence="3" id="KW-1185">Reference proteome</keyword>
<feature type="coiled-coil region" evidence="1">
    <location>
        <begin position="217"/>
        <end position="265"/>
    </location>
</feature>
<sequence>MAEQQANVEQIANLETAKAALNAEIAQLQQTKANITGEIDGLNKTKEATTSEINTLQTNKCAIEEQISNAKKELLEVEEEIKKKKTPDEREANIIEQENHYLELNTMFEQLVKQNEENKTIFEAKQTELQKSLDESKILKEHLDSENNKLDVTMKQTETLKKEYEIKIQDAKDAIASYEKQRKIYEDQNKLIIAAQNVLQMQIKREKEKYTENQKLIENSKIIYQKFEQQNEQLNNLLDKTKEERELLSKQKDEFEKNNEEVFKKRLDNVKKEDDLNRREKTIKCAELKIEKIPDVVEEIKVEKVEKKEDVPPPQQPQ</sequence>
<protein>
    <submittedName>
        <fullName evidence="2">M protein, serotype 24, putative</fullName>
    </submittedName>
</protein>
<evidence type="ECO:0000313" key="2">
    <source>
        <dbReference type="EMBL" id="ELP87807.1"/>
    </source>
</evidence>
<dbReference type="AlphaFoldDB" id="A0A0A1U1C3"/>
<feature type="coiled-coil region" evidence="1">
    <location>
        <begin position="11"/>
        <end position="59"/>
    </location>
</feature>
<name>A0A0A1U1C3_ENTIV</name>
<reference evidence="2 3" key="1">
    <citation type="submission" date="2012-10" db="EMBL/GenBank/DDBJ databases">
        <authorList>
            <person name="Zafar N."/>
            <person name="Inman J."/>
            <person name="Hall N."/>
            <person name="Lorenzi H."/>
            <person name="Caler E."/>
        </authorList>
    </citation>
    <scope>NUCLEOTIDE SEQUENCE [LARGE SCALE GENOMIC DNA]</scope>
    <source>
        <strain evidence="2 3">IP1</strain>
    </source>
</reference>
<dbReference type="GeneID" id="14886789"/>
<evidence type="ECO:0000313" key="3">
    <source>
        <dbReference type="Proteomes" id="UP000014680"/>
    </source>
</evidence>
<keyword evidence="1" id="KW-0175">Coiled coil</keyword>
<gene>
    <name evidence="2" type="ORF">EIN_273240</name>
</gene>